<comment type="caution">
    <text evidence="2">The sequence shown here is derived from an EMBL/GenBank/DDBJ whole genome shotgun (WGS) entry which is preliminary data.</text>
</comment>
<feature type="signal peptide" evidence="1">
    <location>
        <begin position="1"/>
        <end position="19"/>
    </location>
</feature>
<evidence type="ECO:0000256" key="1">
    <source>
        <dbReference type="SAM" id="SignalP"/>
    </source>
</evidence>
<evidence type="ECO:0000313" key="2">
    <source>
        <dbReference type="EMBL" id="GIY64695.1"/>
    </source>
</evidence>
<proteinExistence type="predicted"/>
<protein>
    <recommendedName>
        <fullName evidence="4">Secreted protein</fullName>
    </recommendedName>
</protein>
<sequence>MRGSDYKLAFAWLVSVLRGSELGCIAEILPLEKQVDFSEVGPVGLVPLPAFSHQVVDLLGTVGWLGQRSVVLVSAVQQADVLDYLLVRQLAVRLVSGERQNFPHGHGERPHVALGRELTPAKTHTCSC</sequence>
<evidence type="ECO:0000313" key="3">
    <source>
        <dbReference type="Proteomes" id="UP001054945"/>
    </source>
</evidence>
<keyword evidence="3" id="KW-1185">Reference proteome</keyword>
<dbReference type="Proteomes" id="UP001054945">
    <property type="component" value="Unassembled WGS sequence"/>
</dbReference>
<reference evidence="2 3" key="1">
    <citation type="submission" date="2021-06" db="EMBL/GenBank/DDBJ databases">
        <title>Caerostris extrusa draft genome.</title>
        <authorList>
            <person name="Kono N."/>
            <person name="Arakawa K."/>
        </authorList>
    </citation>
    <scope>NUCLEOTIDE SEQUENCE [LARGE SCALE GENOMIC DNA]</scope>
</reference>
<gene>
    <name evidence="2" type="ORF">CEXT_339001</name>
</gene>
<evidence type="ECO:0008006" key="4">
    <source>
        <dbReference type="Google" id="ProtNLM"/>
    </source>
</evidence>
<name>A0AAV4V583_CAEEX</name>
<keyword evidence="1" id="KW-0732">Signal</keyword>
<dbReference type="AlphaFoldDB" id="A0AAV4V583"/>
<organism evidence="2 3">
    <name type="scientific">Caerostris extrusa</name>
    <name type="common">Bark spider</name>
    <name type="synonym">Caerostris bankana</name>
    <dbReference type="NCBI Taxonomy" id="172846"/>
    <lineage>
        <taxon>Eukaryota</taxon>
        <taxon>Metazoa</taxon>
        <taxon>Ecdysozoa</taxon>
        <taxon>Arthropoda</taxon>
        <taxon>Chelicerata</taxon>
        <taxon>Arachnida</taxon>
        <taxon>Araneae</taxon>
        <taxon>Araneomorphae</taxon>
        <taxon>Entelegynae</taxon>
        <taxon>Araneoidea</taxon>
        <taxon>Araneidae</taxon>
        <taxon>Caerostris</taxon>
    </lineage>
</organism>
<feature type="chain" id="PRO_5044011268" description="Secreted protein" evidence="1">
    <location>
        <begin position="20"/>
        <end position="128"/>
    </location>
</feature>
<accession>A0AAV4V583</accession>
<dbReference type="EMBL" id="BPLR01013913">
    <property type="protein sequence ID" value="GIY64695.1"/>
    <property type="molecule type" value="Genomic_DNA"/>
</dbReference>